<comment type="caution">
    <text evidence="6">The sequence shown here is derived from an EMBL/GenBank/DDBJ whole genome shotgun (WGS) entry which is preliminary data.</text>
</comment>
<dbReference type="RefSeq" id="XP_069209108.1">
    <property type="nucleotide sequence ID" value="XM_069354466.1"/>
</dbReference>
<keyword evidence="2 5" id="KW-0812">Transmembrane</keyword>
<sequence length="357" mass="38151">MFRRDADADADCSASYADTHFAVRVASIFVIFATTLLGTLPPIVWRKSKSIPRALFDFAKYFGTGVIIATAFVHLLAPAVEELSSPCLSEKWHEYDYAFALAMAAVLAMFFAEVAAYRIGTARLLKLGVRIGEEREEERSRDEEAALGKPEAVSKPVDCDEPACAEPECGDDDCAELPCCDEDLDPLSQPPSNAEAAAQLIAIGVLEFGIVLHSIIIGLTLAVSDEFIVLFIVIVFHQMFEGPGLGSRLATLPLPRSAGWIRYTGAVLYAACTPVGIAVGLGIREGFNGNGAVFNAVAGILDSLSAGILIYTGLVELLAHEVLFNPRMMGASTRQLAYVLGCIGLGAGMMALLARWA</sequence>
<evidence type="ECO:0000256" key="1">
    <source>
        <dbReference type="ARBA" id="ARBA00004141"/>
    </source>
</evidence>
<evidence type="ECO:0008006" key="8">
    <source>
        <dbReference type="Google" id="ProtNLM"/>
    </source>
</evidence>
<comment type="subcellular location">
    <subcellularLocation>
        <location evidence="1">Membrane</location>
        <topology evidence="1">Multi-pass membrane protein</topology>
    </subcellularLocation>
</comment>
<dbReference type="Proteomes" id="UP001565368">
    <property type="component" value="Unassembled WGS sequence"/>
</dbReference>
<feature type="transmembrane region" description="Helical" evidence="5">
    <location>
        <begin position="260"/>
        <end position="281"/>
    </location>
</feature>
<protein>
    <recommendedName>
        <fullName evidence="8">Zinc/iron permease</fullName>
    </recommendedName>
</protein>
<feature type="transmembrane region" description="Helical" evidence="5">
    <location>
        <begin position="293"/>
        <end position="315"/>
    </location>
</feature>
<keyword evidence="4 5" id="KW-0472">Membrane</keyword>
<evidence type="ECO:0000256" key="5">
    <source>
        <dbReference type="SAM" id="Phobius"/>
    </source>
</evidence>
<proteinExistence type="predicted"/>
<evidence type="ECO:0000256" key="3">
    <source>
        <dbReference type="ARBA" id="ARBA00022989"/>
    </source>
</evidence>
<feature type="transmembrane region" description="Helical" evidence="5">
    <location>
        <begin position="58"/>
        <end position="77"/>
    </location>
</feature>
<dbReference type="Pfam" id="PF02535">
    <property type="entry name" value="Zip"/>
    <property type="match status" value="1"/>
</dbReference>
<feature type="transmembrane region" description="Helical" evidence="5">
    <location>
        <begin position="97"/>
        <end position="117"/>
    </location>
</feature>
<dbReference type="PANTHER" id="PTHR11040">
    <property type="entry name" value="ZINC/IRON TRANSPORTER"/>
    <property type="match status" value="1"/>
</dbReference>
<dbReference type="GeneID" id="95987037"/>
<dbReference type="PANTHER" id="PTHR11040:SF32">
    <property type="entry name" value="ZINC-REGULATED TRANSPORTER 1"/>
    <property type="match status" value="1"/>
</dbReference>
<name>A0ABR3Q355_9TREE</name>
<evidence type="ECO:0000256" key="4">
    <source>
        <dbReference type="ARBA" id="ARBA00023136"/>
    </source>
</evidence>
<feature type="transmembrane region" description="Helical" evidence="5">
    <location>
        <begin position="25"/>
        <end position="46"/>
    </location>
</feature>
<reference evidence="6 7" key="1">
    <citation type="submission" date="2023-08" db="EMBL/GenBank/DDBJ databases">
        <title>Annotated Genome Sequence of Vanrija albida AlHP1.</title>
        <authorList>
            <person name="Herzog R."/>
        </authorList>
    </citation>
    <scope>NUCLEOTIDE SEQUENCE [LARGE SCALE GENOMIC DNA]</scope>
    <source>
        <strain evidence="6 7">AlHP1</strain>
    </source>
</reference>
<accession>A0ABR3Q355</accession>
<gene>
    <name evidence="6" type="ORF">Q8F55_005994</name>
</gene>
<evidence type="ECO:0000313" key="7">
    <source>
        <dbReference type="Proteomes" id="UP001565368"/>
    </source>
</evidence>
<dbReference type="EMBL" id="JBBXJM010000004">
    <property type="protein sequence ID" value="KAL1409164.1"/>
    <property type="molecule type" value="Genomic_DNA"/>
</dbReference>
<evidence type="ECO:0000256" key="2">
    <source>
        <dbReference type="ARBA" id="ARBA00022692"/>
    </source>
</evidence>
<feature type="transmembrane region" description="Helical" evidence="5">
    <location>
        <begin position="215"/>
        <end position="240"/>
    </location>
</feature>
<evidence type="ECO:0000313" key="6">
    <source>
        <dbReference type="EMBL" id="KAL1409164.1"/>
    </source>
</evidence>
<feature type="transmembrane region" description="Helical" evidence="5">
    <location>
        <begin position="335"/>
        <end position="354"/>
    </location>
</feature>
<keyword evidence="3 5" id="KW-1133">Transmembrane helix</keyword>
<organism evidence="6 7">
    <name type="scientific">Vanrija albida</name>
    <dbReference type="NCBI Taxonomy" id="181172"/>
    <lineage>
        <taxon>Eukaryota</taxon>
        <taxon>Fungi</taxon>
        <taxon>Dikarya</taxon>
        <taxon>Basidiomycota</taxon>
        <taxon>Agaricomycotina</taxon>
        <taxon>Tremellomycetes</taxon>
        <taxon>Trichosporonales</taxon>
        <taxon>Trichosporonaceae</taxon>
        <taxon>Vanrija</taxon>
    </lineage>
</organism>
<keyword evidence="7" id="KW-1185">Reference proteome</keyword>
<dbReference type="InterPro" id="IPR003689">
    <property type="entry name" value="ZIP"/>
</dbReference>